<dbReference type="Proteomes" id="UP001377168">
    <property type="component" value="Unassembled WGS sequence"/>
</dbReference>
<organism evidence="1 2">
    <name type="scientific">Streptomyces achmelvichensis</name>
    <dbReference type="NCBI Taxonomy" id="3134111"/>
    <lineage>
        <taxon>Bacteria</taxon>
        <taxon>Bacillati</taxon>
        <taxon>Actinomycetota</taxon>
        <taxon>Actinomycetes</taxon>
        <taxon>Kitasatosporales</taxon>
        <taxon>Streptomycetaceae</taxon>
        <taxon>Streptomyces</taxon>
    </lineage>
</organism>
<protein>
    <submittedName>
        <fullName evidence="1">NUDIX domain-containing protein</fullName>
    </submittedName>
</protein>
<proteinExistence type="predicted"/>
<evidence type="ECO:0000313" key="2">
    <source>
        <dbReference type="Proteomes" id="UP001377168"/>
    </source>
</evidence>
<dbReference type="EMBL" id="JBBKAJ010000022">
    <property type="protein sequence ID" value="MEJ8639619.1"/>
    <property type="molecule type" value="Genomic_DNA"/>
</dbReference>
<keyword evidence="2" id="KW-1185">Reference proteome</keyword>
<sequence length="196" mass="20926">MDDAVDAPAVPEPIRRRRAVEVFGNRFGTLFNDEVVAPTGVEGQYLRWRWSHSGVVVVPTGPAGYLFVPTYRYPIGDVSLEFPRGGCDADEAPARAAARELREETGYACDASLLRRIGTVHADTGLIETGVHVFTAEVHDAEASTARPEAMESVTDPVWASREEVLTWLQKGSVTCGVTLAALALALAAGSLSDGG</sequence>
<name>A0ACC6Q7M4_9ACTN</name>
<evidence type="ECO:0000313" key="1">
    <source>
        <dbReference type="EMBL" id="MEJ8639619.1"/>
    </source>
</evidence>
<reference evidence="1" key="1">
    <citation type="submission" date="2024-03" db="EMBL/GenBank/DDBJ databases">
        <title>Novel Streptomyces species of biotechnological and ecological value are a feature of Machair soil.</title>
        <authorList>
            <person name="Prole J.R."/>
            <person name="Goodfellow M."/>
            <person name="Allenby N."/>
            <person name="Ward A.C."/>
        </authorList>
    </citation>
    <scope>NUCLEOTIDE SEQUENCE</scope>
    <source>
        <strain evidence="1">MS2.AVA.5</strain>
    </source>
</reference>
<gene>
    <name evidence="1" type="ORF">WKI67_40400</name>
</gene>
<accession>A0ACC6Q7M4</accession>
<comment type="caution">
    <text evidence="1">The sequence shown here is derived from an EMBL/GenBank/DDBJ whole genome shotgun (WGS) entry which is preliminary data.</text>
</comment>